<dbReference type="Proteomes" id="UP001338582">
    <property type="component" value="Chromosome 1"/>
</dbReference>
<dbReference type="RefSeq" id="XP_062875729.1">
    <property type="nucleotide sequence ID" value="XM_063019659.1"/>
</dbReference>
<evidence type="ECO:0000256" key="1">
    <source>
        <dbReference type="PIRSR" id="PIRSR016184-1"/>
    </source>
</evidence>
<name>A0AAX4H459_9ASCO</name>
<proteinExistence type="predicted"/>
<dbReference type="SUPFAM" id="SSF54506">
    <property type="entry name" value="Diaminopimelate epimerase-like"/>
    <property type="match status" value="1"/>
</dbReference>
<dbReference type="AlphaFoldDB" id="A0AAX4H459"/>
<protein>
    <submittedName>
        <fullName evidence="2">Uncharacterized protein</fullName>
    </submittedName>
</protein>
<dbReference type="InterPro" id="IPR003719">
    <property type="entry name" value="Phenazine_PhzF-like"/>
</dbReference>
<gene>
    <name evidence="2" type="ORF">PUMCH_000580</name>
</gene>
<dbReference type="PIRSF" id="PIRSF016184">
    <property type="entry name" value="PhzC_PhzF"/>
    <property type="match status" value="1"/>
</dbReference>
<reference evidence="2 3" key="1">
    <citation type="submission" date="2023-10" db="EMBL/GenBank/DDBJ databases">
        <title>Draft Genome Sequence of Candida saopaulonensis from a very Premature Infant with Sepsis.</title>
        <authorList>
            <person name="Ning Y."/>
            <person name="Dai R."/>
            <person name="Xiao M."/>
            <person name="Xu Y."/>
            <person name="Yan Q."/>
            <person name="Zhang L."/>
        </authorList>
    </citation>
    <scope>NUCLEOTIDE SEQUENCE [LARGE SCALE GENOMIC DNA]</scope>
    <source>
        <strain evidence="2 3">19XY460</strain>
    </source>
</reference>
<dbReference type="PANTHER" id="PTHR13774:SF32">
    <property type="entry name" value="ANTISENSE-ENHANCING SEQUENCE 1"/>
    <property type="match status" value="1"/>
</dbReference>
<dbReference type="EMBL" id="CP138894">
    <property type="protein sequence ID" value="WPK23342.1"/>
    <property type="molecule type" value="Genomic_DNA"/>
</dbReference>
<keyword evidence="3" id="KW-1185">Reference proteome</keyword>
<dbReference type="Pfam" id="PF02567">
    <property type="entry name" value="PhzC-PhzF"/>
    <property type="match status" value="1"/>
</dbReference>
<dbReference type="GO" id="GO:0005737">
    <property type="term" value="C:cytoplasm"/>
    <property type="evidence" value="ECO:0007669"/>
    <property type="project" value="TreeGrafter"/>
</dbReference>
<feature type="active site" evidence="1">
    <location>
        <position position="45"/>
    </location>
</feature>
<accession>A0AAX4H459</accession>
<dbReference type="Gene3D" id="3.10.310.10">
    <property type="entry name" value="Diaminopimelate Epimerase, Chain A, domain 1"/>
    <property type="match status" value="2"/>
</dbReference>
<dbReference type="GO" id="GO:0016853">
    <property type="term" value="F:isomerase activity"/>
    <property type="evidence" value="ECO:0007669"/>
    <property type="project" value="TreeGrafter"/>
</dbReference>
<dbReference type="GeneID" id="88171649"/>
<evidence type="ECO:0000313" key="2">
    <source>
        <dbReference type="EMBL" id="WPK23342.1"/>
    </source>
</evidence>
<dbReference type="PANTHER" id="PTHR13774">
    <property type="entry name" value="PHENAZINE BIOSYNTHESIS PROTEIN"/>
    <property type="match status" value="1"/>
</dbReference>
<dbReference type="NCBIfam" id="TIGR00654">
    <property type="entry name" value="PhzF_family"/>
    <property type="match status" value="1"/>
</dbReference>
<sequence length="275" mass="29385">MPRFMQVDVFTAQKYMGNPVAVFFDAENLTTEEMKRMSTWTNLSEATFVHKPTVEGADYKVRIFSLDEELPFAGHPTLGTCHALVESGVVTPKDGKIYQQCDAGLVEISVKDGKYSFKLPYAKRQELSVESQNEVEKALKGPAILNLAIYDVGPVWLTAELASGADVVSLKPDSQDLSVVSKKLGVCGVQVIGPCAEEASYQVRTFAPAIGLVEDPACGSGAGATGAHLREFHGKAGGFSLSQGISIGRDAKIDLHIAEKISVGGNAVTVIEGTY</sequence>
<dbReference type="KEGG" id="asau:88171649"/>
<evidence type="ECO:0000313" key="3">
    <source>
        <dbReference type="Proteomes" id="UP001338582"/>
    </source>
</evidence>
<organism evidence="2 3">
    <name type="scientific">Australozyma saopauloensis</name>
    <dbReference type="NCBI Taxonomy" id="291208"/>
    <lineage>
        <taxon>Eukaryota</taxon>
        <taxon>Fungi</taxon>
        <taxon>Dikarya</taxon>
        <taxon>Ascomycota</taxon>
        <taxon>Saccharomycotina</taxon>
        <taxon>Pichiomycetes</taxon>
        <taxon>Metschnikowiaceae</taxon>
        <taxon>Australozyma</taxon>
    </lineage>
</organism>